<reference evidence="8 9" key="1">
    <citation type="journal article" date="2010" name="Genome Biol.">
        <title>A first genome assembly of the barley fungal pathogen Pyrenophora teres f. teres.</title>
        <authorList>
            <person name="Ellwood S.R."/>
            <person name="Liu Z."/>
            <person name="Syme R.A."/>
            <person name="Lai Z."/>
            <person name="Hane J.K."/>
            <person name="Keiper F."/>
            <person name="Moffat C.S."/>
            <person name="Oliver R.P."/>
            <person name="Friesen T.L."/>
        </authorList>
    </citation>
    <scope>NUCLEOTIDE SEQUENCE [LARGE SCALE GENOMIC DNA]</scope>
    <source>
        <strain evidence="8 9">0-1</strain>
    </source>
</reference>
<dbReference type="GO" id="GO:0005634">
    <property type="term" value="C:nucleus"/>
    <property type="evidence" value="ECO:0007669"/>
    <property type="project" value="InterPro"/>
</dbReference>
<dbReference type="GO" id="GO:0006355">
    <property type="term" value="P:regulation of DNA-templated transcription"/>
    <property type="evidence" value="ECO:0007669"/>
    <property type="project" value="InterPro"/>
</dbReference>
<evidence type="ECO:0000256" key="4">
    <source>
        <dbReference type="ARBA" id="ARBA00023163"/>
    </source>
</evidence>
<keyword evidence="3" id="KW-0238">DNA-binding</keyword>
<evidence type="ECO:0000256" key="1">
    <source>
        <dbReference type="ARBA" id="ARBA00022723"/>
    </source>
</evidence>
<dbReference type="AlphaFoldDB" id="E3RJG7"/>
<name>E3RJG7_PYRTT</name>
<sequence length="330" mass="36944">MSHDNSASPSSPQTACLETNALDCYFMGNTPEQDAVMFLENETATAHFSIDTIGTFPSEHSATNLEPRAYHDFCDPTLICWEELIHPNTSLLPDSRRTTGSSGSPNALTPSDGTGSISKSLTAPPSERRNCDCFTKAMEVHESMIETIWGQKHLLLDMNDILHQQKRALSHCEQVLQCPNCRRKTAFLTTIMTICSKIIRSIHWTIKPNESTTSTRNADEINSHASTTATQDFHLRVPFPTRFGDTQHESEPQLVVASCLSFKPSVIPWHKLDDDDEAIVMRSLLQARLKRLHRLLEELEKAVSDQGHPAHVALLTFIKSRISHDMEILA</sequence>
<dbReference type="HOGENOM" id="CLU_842347_0_0_1"/>
<evidence type="ECO:0000313" key="9">
    <source>
        <dbReference type="Proteomes" id="UP000001067"/>
    </source>
</evidence>
<keyword evidence="4" id="KW-0804">Transcription</keyword>
<evidence type="ECO:0000256" key="6">
    <source>
        <dbReference type="SAM" id="MobiDB-lite"/>
    </source>
</evidence>
<dbReference type="KEGG" id="pte:PTT_08291"/>
<dbReference type="STRING" id="861557.E3RJG7"/>
<organism evidence="9">
    <name type="scientific">Pyrenophora teres f. teres (strain 0-1)</name>
    <name type="common">Barley net blotch fungus</name>
    <name type="synonym">Drechslera teres f. teres</name>
    <dbReference type="NCBI Taxonomy" id="861557"/>
    <lineage>
        <taxon>Eukaryota</taxon>
        <taxon>Fungi</taxon>
        <taxon>Dikarya</taxon>
        <taxon>Ascomycota</taxon>
        <taxon>Pezizomycotina</taxon>
        <taxon>Dothideomycetes</taxon>
        <taxon>Pleosporomycetidae</taxon>
        <taxon>Pleosporales</taxon>
        <taxon>Pleosporineae</taxon>
        <taxon>Pleosporaceae</taxon>
        <taxon>Pyrenophora</taxon>
    </lineage>
</organism>
<evidence type="ECO:0000313" key="8">
    <source>
        <dbReference type="EMBL" id="EFQ94133.1"/>
    </source>
</evidence>
<dbReference type="EMBL" id="GL533496">
    <property type="protein sequence ID" value="EFQ94133.1"/>
    <property type="molecule type" value="Genomic_DNA"/>
</dbReference>
<accession>E3RJG7</accession>
<dbReference type="OrthoDB" id="4356994at2759"/>
<dbReference type="Proteomes" id="UP000001067">
    <property type="component" value="Unassembled WGS sequence"/>
</dbReference>
<keyword evidence="1" id="KW-0479">Metal-binding</keyword>
<feature type="domain" description="Aflatoxin regulatory protein" evidence="7">
    <location>
        <begin position="147"/>
        <end position="206"/>
    </location>
</feature>
<dbReference type="Pfam" id="PF08493">
    <property type="entry name" value="AflR"/>
    <property type="match status" value="1"/>
</dbReference>
<feature type="region of interest" description="Disordered" evidence="6">
    <location>
        <begin position="91"/>
        <end position="127"/>
    </location>
</feature>
<dbReference type="GO" id="GO:0046872">
    <property type="term" value="F:metal ion binding"/>
    <property type="evidence" value="ECO:0007669"/>
    <property type="project" value="UniProtKB-KW"/>
</dbReference>
<evidence type="ECO:0000256" key="5">
    <source>
        <dbReference type="ARBA" id="ARBA00023242"/>
    </source>
</evidence>
<keyword evidence="2" id="KW-0805">Transcription regulation</keyword>
<keyword evidence="5" id="KW-0539">Nucleus</keyword>
<dbReference type="GO" id="GO:0045122">
    <property type="term" value="P:aflatoxin biosynthetic process"/>
    <property type="evidence" value="ECO:0007669"/>
    <property type="project" value="InterPro"/>
</dbReference>
<evidence type="ECO:0000256" key="3">
    <source>
        <dbReference type="ARBA" id="ARBA00023125"/>
    </source>
</evidence>
<dbReference type="InterPro" id="IPR013700">
    <property type="entry name" value="AflR"/>
</dbReference>
<feature type="compositionally biased region" description="Polar residues" evidence="6">
    <location>
        <begin position="91"/>
        <end position="123"/>
    </location>
</feature>
<keyword evidence="9" id="KW-1185">Reference proteome</keyword>
<gene>
    <name evidence="8" type="ORF">PTT_08291</name>
</gene>
<evidence type="ECO:0000256" key="2">
    <source>
        <dbReference type="ARBA" id="ARBA00023015"/>
    </source>
</evidence>
<protein>
    <recommendedName>
        <fullName evidence="7">Aflatoxin regulatory protein domain-containing protein</fullName>
    </recommendedName>
</protein>
<dbReference type="eggNOG" id="ENOG502SW64">
    <property type="taxonomic scope" value="Eukaryota"/>
</dbReference>
<evidence type="ECO:0000259" key="7">
    <source>
        <dbReference type="Pfam" id="PF08493"/>
    </source>
</evidence>
<proteinExistence type="predicted"/>
<dbReference type="GO" id="GO:0003677">
    <property type="term" value="F:DNA binding"/>
    <property type="evidence" value="ECO:0007669"/>
    <property type="project" value="UniProtKB-KW"/>
</dbReference>